<evidence type="ECO:0000313" key="1">
    <source>
        <dbReference type="EMBL" id="KAF3761359.1"/>
    </source>
</evidence>
<dbReference type="GeneID" id="63836949"/>
<gene>
    <name evidence="1" type="ORF">M406DRAFT_323833</name>
</gene>
<keyword evidence="2" id="KW-1185">Reference proteome</keyword>
<reference evidence="1" key="1">
    <citation type="journal article" date="2020" name="Phytopathology">
        <title>Genome sequence of the chestnut blight fungus Cryphonectria parasitica EP155: A fundamental resource for an archetypical invasive plant pathogen.</title>
        <authorList>
            <person name="Crouch J.A."/>
            <person name="Dawe A."/>
            <person name="Aerts A."/>
            <person name="Barry K."/>
            <person name="Churchill A.C.L."/>
            <person name="Grimwood J."/>
            <person name="Hillman B."/>
            <person name="Milgroom M.G."/>
            <person name="Pangilinan J."/>
            <person name="Smith M."/>
            <person name="Salamov A."/>
            <person name="Schmutz J."/>
            <person name="Yadav J."/>
            <person name="Grigoriev I.V."/>
            <person name="Nuss D."/>
        </authorList>
    </citation>
    <scope>NUCLEOTIDE SEQUENCE</scope>
    <source>
        <strain evidence="1">EP155</strain>
    </source>
</reference>
<sequence length="115" mass="12430">MSPIGTLALAITFGTHLVGGFTRLTHGRYTPSFYAYQLDRAPNDASPWFVPYIDLVFCAMMVAGPGTRMLGLSLSALTQFFGIFKRVREDKEAAVDLALVCCAIVATLDCLFAGS</sequence>
<proteinExistence type="predicted"/>
<evidence type="ECO:0000313" key="2">
    <source>
        <dbReference type="Proteomes" id="UP000803844"/>
    </source>
</evidence>
<comment type="caution">
    <text evidence="1">The sequence shown here is derived from an EMBL/GenBank/DDBJ whole genome shotgun (WGS) entry which is preliminary data.</text>
</comment>
<dbReference type="AlphaFoldDB" id="A0A9P5CJL5"/>
<dbReference type="RefSeq" id="XP_040772338.1">
    <property type="nucleotide sequence ID" value="XM_040919820.1"/>
</dbReference>
<name>A0A9P5CJL5_CRYP1</name>
<dbReference type="Proteomes" id="UP000803844">
    <property type="component" value="Unassembled WGS sequence"/>
</dbReference>
<dbReference type="OrthoDB" id="2991872at2759"/>
<organism evidence="1 2">
    <name type="scientific">Cryphonectria parasitica (strain ATCC 38755 / EP155)</name>
    <dbReference type="NCBI Taxonomy" id="660469"/>
    <lineage>
        <taxon>Eukaryota</taxon>
        <taxon>Fungi</taxon>
        <taxon>Dikarya</taxon>
        <taxon>Ascomycota</taxon>
        <taxon>Pezizomycotina</taxon>
        <taxon>Sordariomycetes</taxon>
        <taxon>Sordariomycetidae</taxon>
        <taxon>Diaporthales</taxon>
        <taxon>Cryphonectriaceae</taxon>
        <taxon>Cryphonectria-Endothia species complex</taxon>
        <taxon>Cryphonectria</taxon>
    </lineage>
</organism>
<accession>A0A9P5CJL5</accession>
<dbReference type="EMBL" id="MU032351">
    <property type="protein sequence ID" value="KAF3761359.1"/>
    <property type="molecule type" value="Genomic_DNA"/>
</dbReference>
<protein>
    <submittedName>
        <fullName evidence="1">Uncharacterized protein</fullName>
    </submittedName>
</protein>